<evidence type="ECO:0000256" key="3">
    <source>
        <dbReference type="ARBA" id="ARBA00022475"/>
    </source>
</evidence>
<dbReference type="PANTHER" id="PTHR42865:SF7">
    <property type="entry name" value="PROTON_GLUTAMATE-ASPARTATE SYMPORTER"/>
    <property type="match status" value="1"/>
</dbReference>
<reference evidence="8 9" key="1">
    <citation type="submission" date="2014-09" db="EMBL/GenBank/DDBJ databases">
        <title>Using Illumina technology Improving SMRT sequencing Genome Assembly by RASTools.</title>
        <authorList>
            <person name="Zhou Y."/>
            <person name="Ma T."/>
            <person name="Liu T."/>
        </authorList>
    </citation>
    <scope>NUCLEOTIDE SEQUENCE [LARGE SCALE GENOMIC DNA]</scope>
    <source>
        <strain evidence="8 9">ATCC 55669</strain>
    </source>
</reference>
<keyword evidence="4 7" id="KW-0812">Transmembrane</keyword>
<evidence type="ECO:0000256" key="1">
    <source>
        <dbReference type="ARBA" id="ARBA00004651"/>
    </source>
</evidence>
<dbReference type="RefSeq" id="WP_038663964.1">
    <property type="nucleotide sequence ID" value="NZ_CP009571.1"/>
</dbReference>
<evidence type="ECO:0000313" key="9">
    <source>
        <dbReference type="Proteomes" id="UP000033200"/>
    </source>
</evidence>
<dbReference type="EMBL" id="CP009571">
    <property type="protein sequence ID" value="AIT07159.1"/>
    <property type="molecule type" value="Genomic_DNA"/>
</dbReference>
<dbReference type="Pfam" id="PF00375">
    <property type="entry name" value="SDF"/>
    <property type="match status" value="1"/>
</dbReference>
<feature type="transmembrane region" description="Helical" evidence="7">
    <location>
        <begin position="255"/>
        <end position="280"/>
    </location>
</feature>
<dbReference type="InterPro" id="IPR001991">
    <property type="entry name" value="Na-dicarboxylate_symporter"/>
</dbReference>
<name>A0A097EHY3_9SPHN</name>
<feature type="transmembrane region" description="Helical" evidence="7">
    <location>
        <begin position="286"/>
        <end position="304"/>
    </location>
</feature>
<accession>A0A097EHY3</accession>
<dbReference type="InterPro" id="IPR036458">
    <property type="entry name" value="Na:dicarbo_symporter_sf"/>
</dbReference>
<dbReference type="GO" id="GO:0015293">
    <property type="term" value="F:symporter activity"/>
    <property type="evidence" value="ECO:0007669"/>
    <property type="project" value="UniProtKB-KW"/>
</dbReference>
<evidence type="ECO:0000256" key="7">
    <source>
        <dbReference type="SAM" id="Phobius"/>
    </source>
</evidence>
<feature type="transmembrane region" description="Helical" evidence="7">
    <location>
        <begin position="187"/>
        <end position="210"/>
    </location>
</feature>
<keyword evidence="5 7" id="KW-1133">Transmembrane helix</keyword>
<keyword evidence="6 7" id="KW-0472">Membrane</keyword>
<evidence type="ECO:0000256" key="5">
    <source>
        <dbReference type="ARBA" id="ARBA00022989"/>
    </source>
</evidence>
<dbReference type="Gene3D" id="1.10.3860.10">
    <property type="entry name" value="Sodium:dicarboxylate symporter"/>
    <property type="match status" value="1"/>
</dbReference>
<dbReference type="STRING" id="1549858.MC45_13185"/>
<keyword evidence="9" id="KW-1185">Reference proteome</keyword>
<evidence type="ECO:0000256" key="4">
    <source>
        <dbReference type="ARBA" id="ARBA00022692"/>
    </source>
</evidence>
<dbReference type="SUPFAM" id="SSF118215">
    <property type="entry name" value="Proton glutamate symport protein"/>
    <property type="match status" value="1"/>
</dbReference>
<dbReference type="KEGG" id="stax:MC45_13185"/>
<feature type="transmembrane region" description="Helical" evidence="7">
    <location>
        <begin position="353"/>
        <end position="379"/>
    </location>
</feature>
<gene>
    <name evidence="8" type="ORF">MC45_13185</name>
</gene>
<feature type="transmembrane region" description="Helical" evidence="7">
    <location>
        <begin position="79"/>
        <end position="102"/>
    </location>
</feature>
<evidence type="ECO:0000256" key="2">
    <source>
        <dbReference type="ARBA" id="ARBA00022448"/>
    </source>
</evidence>
<sequence length="406" mass="41486">MSQATRILLALVAGIALGIAAVAFDKDWALRVTGVTQPIGEAWLHGLQMVIVPLIVGLLVTGIAATAEAARAGRIAGRAVVLFVVVLWCTTLMSAMVMPVLLDLWPLPEAWSVALRSALTATAPLGKVPTLADFFATIVPTNVVAAASGDAFLPLTVFTLAFAFAITRLEDAARQRLTDLFQAITDAMLVIIGWVLKLAPIGIFALAYGVGARTGAAAFGALIHYIVMVSAIGLIVLLAAYPVARFAGGVPLRRFARAVAPAQAVAISTQSSLASLPAMLKGSAEIGVAPATAGIVLPVAVAIFRATSPAMNLAVALYVAHWLGVPIGPGQLAAGIATAAITTMGSVSLPGTVSFFASVAPVAFAMGVPIEALGLLVAVETVPDLFRTVGNVTMDVAVTGVVGKRD</sequence>
<feature type="transmembrane region" description="Helical" evidence="7">
    <location>
        <begin position="316"/>
        <end position="341"/>
    </location>
</feature>
<dbReference type="GO" id="GO:0005886">
    <property type="term" value="C:plasma membrane"/>
    <property type="evidence" value="ECO:0007669"/>
    <property type="project" value="UniProtKB-SubCell"/>
</dbReference>
<feature type="transmembrane region" description="Helical" evidence="7">
    <location>
        <begin position="47"/>
        <end position="67"/>
    </location>
</feature>
<dbReference type="HOGENOM" id="CLU_019375_7_1_5"/>
<feature type="transmembrane region" description="Helical" evidence="7">
    <location>
        <begin position="143"/>
        <end position="166"/>
    </location>
</feature>
<organism evidence="8 9">
    <name type="scientific">Sphingomonas taxi</name>
    <dbReference type="NCBI Taxonomy" id="1549858"/>
    <lineage>
        <taxon>Bacteria</taxon>
        <taxon>Pseudomonadati</taxon>
        <taxon>Pseudomonadota</taxon>
        <taxon>Alphaproteobacteria</taxon>
        <taxon>Sphingomonadales</taxon>
        <taxon>Sphingomonadaceae</taxon>
        <taxon>Sphingomonas</taxon>
    </lineage>
</organism>
<evidence type="ECO:0000313" key="8">
    <source>
        <dbReference type="EMBL" id="AIT07159.1"/>
    </source>
</evidence>
<keyword evidence="2" id="KW-0813">Transport</keyword>
<dbReference type="eggNOG" id="COG1301">
    <property type="taxonomic scope" value="Bacteria"/>
</dbReference>
<feature type="transmembrane region" description="Helical" evidence="7">
    <location>
        <begin position="222"/>
        <end position="243"/>
    </location>
</feature>
<keyword evidence="3" id="KW-1003">Cell membrane</keyword>
<dbReference type="PRINTS" id="PR00173">
    <property type="entry name" value="EDTRNSPORT"/>
</dbReference>
<dbReference type="PANTHER" id="PTHR42865">
    <property type="entry name" value="PROTON/GLUTAMATE-ASPARTATE SYMPORTER"/>
    <property type="match status" value="1"/>
</dbReference>
<protein>
    <submittedName>
        <fullName evidence="8">Sodium:dicarboxylate symporter</fullName>
    </submittedName>
</protein>
<comment type="subcellular location">
    <subcellularLocation>
        <location evidence="1">Cell membrane</location>
        <topology evidence="1">Multi-pass membrane protein</topology>
    </subcellularLocation>
</comment>
<dbReference type="Proteomes" id="UP000033200">
    <property type="component" value="Chromosome"/>
</dbReference>
<proteinExistence type="predicted"/>
<evidence type="ECO:0000256" key="6">
    <source>
        <dbReference type="ARBA" id="ARBA00023136"/>
    </source>
</evidence>
<dbReference type="AlphaFoldDB" id="A0A097EHY3"/>